<comment type="PTM">
    <text evidence="9">4'-phosphopantetheine is transferred from CoA to a specific serine of apo-ACP by acpS.</text>
</comment>
<evidence type="ECO:0000256" key="2">
    <source>
        <dbReference type="ARBA" id="ARBA00022516"/>
    </source>
</evidence>
<protein>
    <recommendedName>
        <fullName evidence="7 8">Acyl carrier protein</fullName>
        <shortName evidence="7">ACP</shortName>
    </recommendedName>
</protein>
<dbReference type="EMBL" id="CP011307">
    <property type="protein sequence ID" value="ALP94587.1"/>
    <property type="molecule type" value="Genomic_DNA"/>
</dbReference>
<dbReference type="PANTHER" id="PTHR20863">
    <property type="entry name" value="ACYL CARRIER PROTEIN"/>
    <property type="match status" value="1"/>
</dbReference>
<evidence type="ECO:0000256" key="9">
    <source>
        <dbReference type="RuleBase" id="RU003545"/>
    </source>
</evidence>
<dbReference type="InterPro" id="IPR003231">
    <property type="entry name" value="ACP"/>
</dbReference>
<proteinExistence type="inferred from homology"/>
<dbReference type="NCBIfam" id="TIGR00517">
    <property type="entry name" value="acyl_carrier"/>
    <property type="match status" value="1"/>
</dbReference>
<dbReference type="Gene3D" id="1.10.1200.10">
    <property type="entry name" value="ACP-like"/>
    <property type="match status" value="1"/>
</dbReference>
<keyword evidence="6 7" id="KW-0275">Fatty acid biosynthesis</keyword>
<keyword evidence="2 7" id="KW-0444">Lipid biosynthesis</keyword>
<comment type="pathway">
    <text evidence="7 9">Lipid metabolism; fatty acid biosynthesis.</text>
</comment>
<dbReference type="InterPro" id="IPR009081">
    <property type="entry name" value="PP-bd_ACP"/>
</dbReference>
<keyword evidence="13" id="KW-1185">Reference proteome</keyword>
<keyword evidence="7" id="KW-0963">Cytoplasm</keyword>
<evidence type="ECO:0000256" key="4">
    <source>
        <dbReference type="ARBA" id="ARBA00022832"/>
    </source>
</evidence>
<comment type="PTM">
    <text evidence="7">4'-phosphopantetheine is transferred from CoA to a specific serine of apo-ACP by AcpS. This modification is essential for activity because fatty acids are bound in thioester linkage to the sulfhydryl of the prosthetic group.</text>
</comment>
<dbReference type="GO" id="GO:0016020">
    <property type="term" value="C:membrane"/>
    <property type="evidence" value="ECO:0007669"/>
    <property type="project" value="GOC"/>
</dbReference>
<dbReference type="AlphaFoldDB" id="A0A0S2W5L0"/>
<dbReference type="KEGG" id="ibu:IB211_02196c"/>
<dbReference type="NCBIfam" id="NF002148">
    <property type="entry name" value="PRK00982.1-2"/>
    <property type="match status" value="1"/>
</dbReference>
<dbReference type="Proteomes" id="UP000064844">
    <property type="component" value="Chromosome"/>
</dbReference>
<dbReference type="eggNOG" id="COG0236">
    <property type="taxonomic scope" value="Bacteria"/>
</dbReference>
<reference evidence="13" key="2">
    <citation type="submission" date="2015-04" db="EMBL/GenBank/DDBJ databases">
        <title>A butyrogenic pathway from the amino acid lysine in a human gut commensal.</title>
        <authorList>
            <person name="de Vos W.M."/>
            <person name="Bui N.T.P."/>
            <person name="Plugge C.M."/>
            <person name="Ritari J."/>
        </authorList>
    </citation>
    <scope>NUCLEOTIDE SEQUENCE [LARGE SCALE GENOMIC DNA]</scope>
    <source>
        <strain evidence="13">AF211</strain>
    </source>
</reference>
<dbReference type="GO" id="GO:0000035">
    <property type="term" value="F:acyl binding"/>
    <property type="evidence" value="ECO:0007669"/>
    <property type="project" value="TreeGrafter"/>
</dbReference>
<organism evidence="11 13">
    <name type="scientific">Intestinimonas butyriciproducens</name>
    <dbReference type="NCBI Taxonomy" id="1297617"/>
    <lineage>
        <taxon>Bacteria</taxon>
        <taxon>Bacillati</taxon>
        <taxon>Bacillota</taxon>
        <taxon>Clostridia</taxon>
        <taxon>Eubacteriales</taxon>
        <taxon>Intestinimonas</taxon>
    </lineage>
</organism>
<evidence type="ECO:0000256" key="5">
    <source>
        <dbReference type="ARBA" id="ARBA00023098"/>
    </source>
</evidence>
<name>A0A0S2W5L0_9FIRM</name>
<keyword evidence="4 7" id="KW-0276">Fatty acid metabolism</keyword>
<dbReference type="HAMAP" id="MF_01217">
    <property type="entry name" value="Acyl_carrier"/>
    <property type="match status" value="1"/>
</dbReference>
<sequence>MIFEKLSELISEQFGVEPDTITMETTFEDDLGADSLDIVELSMALEEEFGVSEMGEDEISSITTVGDLVHYLQNKLDA</sequence>
<dbReference type="PROSITE" id="PS00012">
    <property type="entry name" value="PHOSPHOPANTETHEINE"/>
    <property type="match status" value="1"/>
</dbReference>
<evidence type="ECO:0000256" key="6">
    <source>
        <dbReference type="ARBA" id="ARBA00023160"/>
    </source>
</evidence>
<evidence type="ECO:0000259" key="10">
    <source>
        <dbReference type="PROSITE" id="PS50075"/>
    </source>
</evidence>
<keyword evidence="1 7" id="KW-0596">Phosphopantetheine</keyword>
<comment type="similarity">
    <text evidence="7">Belongs to the acyl carrier protein (ACP) family.</text>
</comment>
<feature type="domain" description="Carrier" evidence="10">
    <location>
        <begin position="1"/>
        <end position="76"/>
    </location>
</feature>
<dbReference type="OrthoDB" id="9804551at2"/>
<feature type="modified residue" description="O-(pantetheine 4'-phosphoryl)serine" evidence="7">
    <location>
        <position position="35"/>
    </location>
</feature>
<dbReference type="GO" id="GO:0005829">
    <property type="term" value="C:cytosol"/>
    <property type="evidence" value="ECO:0007669"/>
    <property type="project" value="TreeGrafter"/>
</dbReference>
<evidence type="ECO:0000313" key="13">
    <source>
        <dbReference type="Proteomes" id="UP000064844"/>
    </source>
</evidence>
<dbReference type="GO" id="GO:0000036">
    <property type="term" value="F:acyl carrier activity"/>
    <property type="evidence" value="ECO:0007669"/>
    <property type="project" value="UniProtKB-UniRule"/>
</dbReference>
<dbReference type="NCBIfam" id="NF002150">
    <property type="entry name" value="PRK00982.1-4"/>
    <property type="match status" value="1"/>
</dbReference>
<keyword evidence="3 7" id="KW-0597">Phosphoprotein</keyword>
<accession>A0A0S2W5L0</accession>
<dbReference type="SUPFAM" id="SSF47336">
    <property type="entry name" value="ACP-like"/>
    <property type="match status" value="1"/>
</dbReference>
<evidence type="ECO:0000313" key="11">
    <source>
        <dbReference type="EMBL" id="ALP94587.1"/>
    </source>
</evidence>
<evidence type="ECO:0000313" key="12">
    <source>
        <dbReference type="EMBL" id="PVY47389.1"/>
    </source>
</evidence>
<dbReference type="RefSeq" id="WP_033117515.1">
    <property type="nucleotide sequence ID" value="NZ_CALICV010000021.1"/>
</dbReference>
<evidence type="ECO:0000256" key="3">
    <source>
        <dbReference type="ARBA" id="ARBA00022553"/>
    </source>
</evidence>
<dbReference type="UniPathway" id="UPA00094"/>
<dbReference type="PROSITE" id="PS50075">
    <property type="entry name" value="CARRIER"/>
    <property type="match status" value="1"/>
</dbReference>
<dbReference type="PATRIC" id="fig|1297617.4.peg.2263"/>
<comment type="function">
    <text evidence="7 9">Carrier of the growing fatty acid chain in fatty acid biosynthesis.</text>
</comment>
<evidence type="ECO:0000256" key="1">
    <source>
        <dbReference type="ARBA" id="ARBA00022450"/>
    </source>
</evidence>
<reference evidence="11 13" key="1">
    <citation type="journal article" date="2015" name="Nat. Commun.">
        <title>Production of butyrate from lysine and the Amadori product fructoselysine by a human gut commensal.</title>
        <authorList>
            <person name="Bui T.P."/>
            <person name="Ritari J."/>
            <person name="Boeren S."/>
            <person name="de Waard P."/>
            <person name="Plugge C.M."/>
            <person name="de Vos W.M."/>
        </authorList>
    </citation>
    <scope>NUCLEOTIDE SEQUENCE [LARGE SCALE GENOMIC DNA]</scope>
    <source>
        <strain evidence="11 13">AF211</strain>
    </source>
</reference>
<dbReference type="InterPro" id="IPR036736">
    <property type="entry name" value="ACP-like_sf"/>
</dbReference>
<dbReference type="GO" id="GO:0009245">
    <property type="term" value="P:lipid A biosynthetic process"/>
    <property type="evidence" value="ECO:0007669"/>
    <property type="project" value="TreeGrafter"/>
</dbReference>
<dbReference type="GeneID" id="93228661"/>
<comment type="subcellular location">
    <subcellularLocation>
        <location evidence="7">Cytoplasm</location>
    </subcellularLocation>
</comment>
<dbReference type="PANTHER" id="PTHR20863:SF76">
    <property type="entry name" value="CARRIER DOMAIN-CONTAINING PROTEIN"/>
    <property type="match status" value="1"/>
</dbReference>
<dbReference type="Proteomes" id="UP000245778">
    <property type="component" value="Unassembled WGS sequence"/>
</dbReference>
<dbReference type="EMBL" id="QEKK01000009">
    <property type="protein sequence ID" value="PVY47389.1"/>
    <property type="molecule type" value="Genomic_DNA"/>
</dbReference>
<evidence type="ECO:0000313" key="14">
    <source>
        <dbReference type="Proteomes" id="UP000245778"/>
    </source>
</evidence>
<dbReference type="STRING" id="1297617.IB211_02196c"/>
<reference evidence="12 14" key="3">
    <citation type="submission" date="2018-04" db="EMBL/GenBank/DDBJ databases">
        <title>Genomic Encyclopedia of Type Strains, Phase IV (KMG-IV): sequencing the most valuable type-strain genomes for metagenomic binning, comparative biology and taxonomic classification.</title>
        <authorList>
            <person name="Goeker M."/>
        </authorList>
    </citation>
    <scope>NUCLEOTIDE SEQUENCE [LARGE SCALE GENOMIC DNA]</scope>
    <source>
        <strain evidence="12 14">DSM 26588</strain>
    </source>
</reference>
<dbReference type="InterPro" id="IPR006162">
    <property type="entry name" value="Ppantetheine_attach_site"/>
</dbReference>
<dbReference type="Pfam" id="PF00550">
    <property type="entry name" value="PP-binding"/>
    <property type="match status" value="1"/>
</dbReference>
<evidence type="ECO:0000256" key="7">
    <source>
        <dbReference type="HAMAP-Rule" id="MF_01217"/>
    </source>
</evidence>
<keyword evidence="5 7" id="KW-0443">Lipid metabolism</keyword>
<gene>
    <name evidence="7" type="primary">acpP</name>
    <name evidence="12" type="ORF">C7373_10948</name>
    <name evidence="11" type="ORF">IB211_02196c</name>
</gene>
<evidence type="ECO:0000256" key="8">
    <source>
        <dbReference type="NCBIfam" id="TIGR00517"/>
    </source>
</evidence>